<gene>
    <name evidence="2" type="ORF">GJA_3077</name>
</gene>
<name>W0V8M2_9BURK</name>
<accession>W0V8M2</accession>
<organism evidence="2 3">
    <name type="scientific">Janthinobacterium agaricidamnosum NBRC 102515 = DSM 9628</name>
    <dbReference type="NCBI Taxonomy" id="1349767"/>
    <lineage>
        <taxon>Bacteria</taxon>
        <taxon>Pseudomonadati</taxon>
        <taxon>Pseudomonadota</taxon>
        <taxon>Betaproteobacteria</taxon>
        <taxon>Burkholderiales</taxon>
        <taxon>Oxalobacteraceae</taxon>
        <taxon>Janthinobacterium</taxon>
    </lineage>
</organism>
<dbReference type="Proteomes" id="UP000027604">
    <property type="component" value="Chromosome I"/>
</dbReference>
<dbReference type="CDD" id="cd11576">
    <property type="entry name" value="GH99_GH71_like_2"/>
    <property type="match status" value="1"/>
</dbReference>
<dbReference type="eggNOG" id="COG3507">
    <property type="taxonomic scope" value="Bacteria"/>
</dbReference>
<proteinExistence type="predicted"/>
<protein>
    <submittedName>
        <fullName evidence="2">Uncharacterized protein</fullName>
    </submittedName>
</protein>
<dbReference type="EMBL" id="HG322949">
    <property type="protein sequence ID" value="CDG83703.1"/>
    <property type="molecule type" value="Genomic_DNA"/>
</dbReference>
<dbReference type="STRING" id="1349767.GJA_3077"/>
<dbReference type="PATRIC" id="fig|1349767.4.peg.4888"/>
<sequence>MALSAGLLAACGGSAGNSGQDTSLKAGAASSEAAPAVDASTLDNKLIFGYQGWFACEGDGSPIDIAGNGWRHWAPGATPAASNVTVDMWPDMRDIPVSEQCKTGFTMPDGTPAVLYSSWNPSTVKRHFEWMKNYGLDGVLLQEFVSEIKPGSVNRRFRDGVTANVRAAAEAHGRVWAVEYDTSGAQDADVVKNVKDHWAALAADGSLSSARYLHQGGLPVVELWGFGFTNRPATPAAANALLDWFQRDAPANQRAYVIGGVPSRWRTLTADSSPDPAWAAVYRRFDAINPWLVGRFRDQQGARNYRKSVMDADIAEAGRIGKRYIPVIYPGTHGQPRVGGRFWWTQFYEARSAGANTFFGAMFDEVDEATAMYKVAPSKAFEPVEIPTSPSPYEPGKPRGPFTPLDADGESLSSDFYLRLATEAGKVLQGKSTLAPDRPISQ</sequence>
<reference evidence="2 3" key="1">
    <citation type="journal article" date="2015" name="Genome Announc.">
        <title>Genome Sequence of Mushroom Soft-Rot Pathogen Janthinobacterium agaricidamnosum.</title>
        <authorList>
            <person name="Graupner K."/>
            <person name="Lackner G."/>
            <person name="Hertweck C."/>
        </authorList>
    </citation>
    <scope>NUCLEOTIDE SEQUENCE [LARGE SCALE GENOMIC DNA]</scope>
    <source>
        <strain evidence="3">NBRC 102515 / DSM 9628</strain>
    </source>
</reference>
<dbReference type="AlphaFoldDB" id="W0V8M2"/>
<feature type="region of interest" description="Disordered" evidence="1">
    <location>
        <begin position="384"/>
        <end position="408"/>
    </location>
</feature>
<evidence type="ECO:0000256" key="1">
    <source>
        <dbReference type="SAM" id="MobiDB-lite"/>
    </source>
</evidence>
<dbReference type="Gene3D" id="3.20.20.80">
    <property type="entry name" value="Glycosidases"/>
    <property type="match status" value="1"/>
</dbReference>
<dbReference type="HOGENOM" id="CLU_019346_1_0_4"/>
<dbReference type="KEGG" id="jag:GJA_3077"/>
<evidence type="ECO:0000313" key="2">
    <source>
        <dbReference type="EMBL" id="CDG83703.1"/>
    </source>
</evidence>
<keyword evidence="3" id="KW-1185">Reference proteome</keyword>
<evidence type="ECO:0000313" key="3">
    <source>
        <dbReference type="Proteomes" id="UP000027604"/>
    </source>
</evidence>